<feature type="chain" id="PRO_5045340579" evidence="2">
    <location>
        <begin position="28"/>
        <end position="111"/>
    </location>
</feature>
<dbReference type="Proteomes" id="UP001597512">
    <property type="component" value="Unassembled WGS sequence"/>
</dbReference>
<keyword evidence="2" id="KW-0732">Signal</keyword>
<evidence type="ECO:0000256" key="2">
    <source>
        <dbReference type="SAM" id="SignalP"/>
    </source>
</evidence>
<evidence type="ECO:0000313" key="4">
    <source>
        <dbReference type="Proteomes" id="UP001597512"/>
    </source>
</evidence>
<feature type="compositionally biased region" description="Basic and acidic residues" evidence="1">
    <location>
        <begin position="100"/>
        <end position="111"/>
    </location>
</feature>
<dbReference type="EMBL" id="JBHUOM010000001">
    <property type="protein sequence ID" value="MFD2932838.1"/>
    <property type="molecule type" value="Genomic_DNA"/>
</dbReference>
<proteinExistence type="predicted"/>
<comment type="caution">
    <text evidence="3">The sequence shown here is derived from an EMBL/GenBank/DDBJ whole genome shotgun (WGS) entry which is preliminary data.</text>
</comment>
<sequence>MTKLTNTIMIKVLLGALLITTASLAQTAPKTAKTGSTKPTASSMASSAKTTKPMRPLPQPSLKEKLESGDDAIPSYKKEKDAGVHKGVNRYTPRRTASGARKDTLIDRRKP</sequence>
<gene>
    <name evidence="3" type="ORF">ACFS25_03550</name>
</gene>
<dbReference type="RefSeq" id="WP_381497024.1">
    <property type="nucleotide sequence ID" value="NZ_JBHUOM010000001.1"/>
</dbReference>
<organism evidence="3 4">
    <name type="scientific">Spirosoma flavum</name>
    <dbReference type="NCBI Taxonomy" id="2048557"/>
    <lineage>
        <taxon>Bacteria</taxon>
        <taxon>Pseudomonadati</taxon>
        <taxon>Bacteroidota</taxon>
        <taxon>Cytophagia</taxon>
        <taxon>Cytophagales</taxon>
        <taxon>Cytophagaceae</taxon>
        <taxon>Spirosoma</taxon>
    </lineage>
</organism>
<feature type="region of interest" description="Disordered" evidence="1">
    <location>
        <begin position="27"/>
        <end position="111"/>
    </location>
</feature>
<evidence type="ECO:0000313" key="3">
    <source>
        <dbReference type="EMBL" id="MFD2932838.1"/>
    </source>
</evidence>
<feature type="compositionally biased region" description="Low complexity" evidence="1">
    <location>
        <begin position="36"/>
        <end position="53"/>
    </location>
</feature>
<protein>
    <submittedName>
        <fullName evidence="3">Uncharacterized protein</fullName>
    </submittedName>
</protein>
<keyword evidence="4" id="KW-1185">Reference proteome</keyword>
<evidence type="ECO:0000256" key="1">
    <source>
        <dbReference type="SAM" id="MobiDB-lite"/>
    </source>
</evidence>
<feature type="signal peptide" evidence="2">
    <location>
        <begin position="1"/>
        <end position="27"/>
    </location>
</feature>
<reference evidence="4" key="1">
    <citation type="journal article" date="2019" name="Int. J. Syst. Evol. Microbiol.">
        <title>The Global Catalogue of Microorganisms (GCM) 10K type strain sequencing project: providing services to taxonomists for standard genome sequencing and annotation.</title>
        <authorList>
            <consortium name="The Broad Institute Genomics Platform"/>
            <consortium name="The Broad Institute Genome Sequencing Center for Infectious Disease"/>
            <person name="Wu L."/>
            <person name="Ma J."/>
        </authorList>
    </citation>
    <scope>NUCLEOTIDE SEQUENCE [LARGE SCALE GENOMIC DNA]</scope>
    <source>
        <strain evidence="4">KCTC 52490</strain>
    </source>
</reference>
<name>A0ABW6AEL0_9BACT</name>
<accession>A0ABW6AEL0</accession>